<feature type="region of interest" description="Disordered" evidence="4">
    <location>
        <begin position="3516"/>
        <end position="3600"/>
    </location>
</feature>
<feature type="transmembrane region" description="Helical" evidence="5">
    <location>
        <begin position="1199"/>
        <end position="1220"/>
    </location>
</feature>
<feature type="region of interest" description="Disordered" evidence="4">
    <location>
        <begin position="612"/>
        <end position="634"/>
    </location>
</feature>
<dbReference type="Proteomes" id="UP001057375">
    <property type="component" value="Unassembled WGS sequence"/>
</dbReference>
<feature type="compositionally biased region" description="Low complexity" evidence="4">
    <location>
        <begin position="4541"/>
        <end position="4556"/>
    </location>
</feature>
<feature type="compositionally biased region" description="Basic residues" evidence="4">
    <location>
        <begin position="466"/>
        <end position="477"/>
    </location>
</feature>
<feature type="compositionally biased region" description="Basic residues" evidence="4">
    <location>
        <begin position="1571"/>
        <end position="1581"/>
    </location>
</feature>
<keyword evidence="5" id="KW-0812">Transmembrane</keyword>
<dbReference type="PANTHER" id="PTHR44167">
    <property type="entry name" value="OVARIAN-SPECIFIC SERINE/THREONINE-PROTEIN KINASE LOK-RELATED"/>
    <property type="match status" value="1"/>
</dbReference>
<feature type="transmembrane region" description="Helical" evidence="5">
    <location>
        <begin position="1136"/>
        <end position="1159"/>
    </location>
</feature>
<feature type="domain" description="Protein kinase" evidence="6">
    <location>
        <begin position="500"/>
        <end position="876"/>
    </location>
</feature>
<feature type="transmembrane region" description="Helical" evidence="5">
    <location>
        <begin position="4622"/>
        <end position="4645"/>
    </location>
</feature>
<dbReference type="SMART" id="SM00220">
    <property type="entry name" value="S_TKc"/>
    <property type="match status" value="1"/>
</dbReference>
<gene>
    <name evidence="7" type="ORF">ADUPG1_010388</name>
</gene>
<feature type="transmembrane region" description="Helical" evidence="5">
    <location>
        <begin position="1004"/>
        <end position="1029"/>
    </location>
</feature>
<dbReference type="InterPro" id="IPR008271">
    <property type="entry name" value="Ser/Thr_kinase_AS"/>
</dbReference>
<evidence type="ECO:0000256" key="4">
    <source>
        <dbReference type="SAM" id="MobiDB-lite"/>
    </source>
</evidence>
<feature type="region of interest" description="Disordered" evidence="4">
    <location>
        <begin position="453"/>
        <end position="492"/>
    </location>
</feature>
<feature type="transmembrane region" description="Helical" evidence="5">
    <location>
        <begin position="4046"/>
        <end position="4064"/>
    </location>
</feature>
<feature type="transmembrane region" description="Helical" evidence="5">
    <location>
        <begin position="950"/>
        <end position="970"/>
    </location>
</feature>
<evidence type="ECO:0000256" key="2">
    <source>
        <dbReference type="ARBA" id="ARBA00022840"/>
    </source>
</evidence>
<reference evidence="7" key="1">
    <citation type="submission" date="2022-03" db="EMBL/GenBank/DDBJ databases">
        <title>Draft genome sequence of Aduncisulcus paluster, a free-living microaerophilic Fornicata.</title>
        <authorList>
            <person name="Yuyama I."/>
            <person name="Kume K."/>
            <person name="Tamura T."/>
            <person name="Inagaki Y."/>
            <person name="Hashimoto T."/>
        </authorList>
    </citation>
    <scope>NUCLEOTIDE SEQUENCE</scope>
    <source>
        <strain evidence="7">NY0171</strain>
    </source>
</reference>
<feature type="transmembrane region" description="Helical" evidence="5">
    <location>
        <begin position="1107"/>
        <end position="1124"/>
    </location>
</feature>
<feature type="transmembrane region" description="Helical" evidence="5">
    <location>
        <begin position="5082"/>
        <end position="5102"/>
    </location>
</feature>
<feature type="compositionally biased region" description="Low complexity" evidence="4">
    <location>
        <begin position="716"/>
        <end position="734"/>
    </location>
</feature>
<evidence type="ECO:0000256" key="3">
    <source>
        <dbReference type="PROSITE-ProRule" id="PRU10141"/>
    </source>
</evidence>
<dbReference type="PROSITE" id="PS00108">
    <property type="entry name" value="PROTEIN_KINASE_ST"/>
    <property type="match status" value="1"/>
</dbReference>
<evidence type="ECO:0000259" key="6">
    <source>
        <dbReference type="PROSITE" id="PS50011"/>
    </source>
</evidence>
<dbReference type="PANTHER" id="PTHR44167:SF30">
    <property type="entry name" value="PHOSPHORYLASE KINASE"/>
    <property type="match status" value="1"/>
</dbReference>
<feature type="region of interest" description="Disordered" evidence="4">
    <location>
        <begin position="716"/>
        <end position="740"/>
    </location>
</feature>
<organism evidence="7 8">
    <name type="scientific">Aduncisulcus paluster</name>
    <dbReference type="NCBI Taxonomy" id="2918883"/>
    <lineage>
        <taxon>Eukaryota</taxon>
        <taxon>Metamonada</taxon>
        <taxon>Carpediemonas-like organisms</taxon>
        <taxon>Aduncisulcus</taxon>
    </lineage>
</organism>
<feature type="region of interest" description="Disordered" evidence="4">
    <location>
        <begin position="2711"/>
        <end position="2759"/>
    </location>
</feature>
<proteinExistence type="predicted"/>
<dbReference type="EMBL" id="BQXS01011556">
    <property type="protein sequence ID" value="GKT13997.1"/>
    <property type="molecule type" value="Genomic_DNA"/>
</dbReference>
<feature type="transmembrane region" description="Helical" evidence="5">
    <location>
        <begin position="1359"/>
        <end position="1387"/>
    </location>
</feature>
<evidence type="ECO:0000256" key="1">
    <source>
        <dbReference type="ARBA" id="ARBA00022741"/>
    </source>
</evidence>
<feature type="transmembrane region" description="Helical" evidence="5">
    <location>
        <begin position="4476"/>
        <end position="4495"/>
    </location>
</feature>
<keyword evidence="8" id="KW-1185">Reference proteome</keyword>
<feature type="region of interest" description="Disordered" evidence="4">
    <location>
        <begin position="2346"/>
        <end position="2369"/>
    </location>
</feature>
<feature type="compositionally biased region" description="Basic and acidic residues" evidence="4">
    <location>
        <begin position="478"/>
        <end position="491"/>
    </location>
</feature>
<feature type="transmembrane region" description="Helical" evidence="5">
    <location>
        <begin position="1082"/>
        <end position="1101"/>
    </location>
</feature>
<dbReference type="PROSITE" id="PS50011">
    <property type="entry name" value="PROTEIN_KINASE_DOM"/>
    <property type="match status" value="1"/>
</dbReference>
<keyword evidence="1 3" id="KW-0547">Nucleotide-binding</keyword>
<evidence type="ECO:0000313" key="7">
    <source>
        <dbReference type="EMBL" id="GKT13997.1"/>
    </source>
</evidence>
<feature type="compositionally biased region" description="Low complexity" evidence="4">
    <location>
        <begin position="1486"/>
        <end position="1498"/>
    </location>
</feature>
<feature type="region of interest" description="Disordered" evidence="4">
    <location>
        <begin position="1550"/>
        <end position="1583"/>
    </location>
</feature>
<feature type="binding site" evidence="3">
    <location>
        <position position="529"/>
    </location>
    <ligand>
        <name>ATP</name>
        <dbReference type="ChEBI" id="CHEBI:30616"/>
    </ligand>
</feature>
<feature type="transmembrane region" description="Helical" evidence="5">
    <location>
        <begin position="2988"/>
        <end position="3016"/>
    </location>
</feature>
<feature type="compositionally biased region" description="Low complexity" evidence="4">
    <location>
        <begin position="2491"/>
        <end position="2514"/>
    </location>
</feature>
<feature type="compositionally biased region" description="Basic and acidic residues" evidence="4">
    <location>
        <begin position="3584"/>
        <end position="3600"/>
    </location>
</feature>
<accession>A0ABQ5JRQ1</accession>
<feature type="transmembrane region" description="Helical" evidence="5">
    <location>
        <begin position="1041"/>
        <end position="1061"/>
    </location>
</feature>
<comment type="caution">
    <text evidence="7">The sequence shown here is derived from an EMBL/GenBank/DDBJ whole genome shotgun (WGS) entry which is preliminary data.</text>
</comment>
<dbReference type="PROSITE" id="PS00107">
    <property type="entry name" value="PROTEIN_KINASE_ATP"/>
    <property type="match status" value="1"/>
</dbReference>
<name>A0ABQ5JRQ1_9EUKA</name>
<feature type="transmembrane region" description="Helical" evidence="5">
    <location>
        <begin position="4100"/>
        <end position="4123"/>
    </location>
</feature>
<evidence type="ECO:0000313" key="8">
    <source>
        <dbReference type="Proteomes" id="UP001057375"/>
    </source>
</evidence>
<feature type="compositionally biased region" description="Basic and acidic residues" evidence="4">
    <location>
        <begin position="1558"/>
        <end position="1570"/>
    </location>
</feature>
<dbReference type="Gene3D" id="1.10.510.10">
    <property type="entry name" value="Transferase(Phosphotransferase) domain 1"/>
    <property type="match status" value="1"/>
</dbReference>
<dbReference type="SUPFAM" id="SSF56112">
    <property type="entry name" value="Protein kinase-like (PK-like)"/>
    <property type="match status" value="1"/>
</dbReference>
<sequence>MCFFKFPILSIEGLLVQSSIFSRRTSKLNSISIQMSSSTDAVIIQTVKPEFVLKGDYFCCPIPRDAPNIKSAEFPTIKAKYKTDICKFDKSSYAQKMMKGEYNNASFTHISIPFSSPSPMKGAYICLYGYSRRSTWTSSFSPPSHLIFTLTSSKGDKRSKKYEFPQFNRDFKFIGDGWHFLPVDLPDVVLCEITGKGTDGKYFEILSLVFITTEETTEEITFREAREKLWSETPVVKSEFVKKGDKESEGMLRRQRKRSAFGVSFDRKSIPIPRYDPKLVDPSFSMVKCENDAYSKESEGYDRSSDAQRMLKGECNFELSHLSIPFPSPSPMKGAYICVDKDWSSPSLIFTFTDRDGNSTSKKFEFFQPKNLYEWHFLPIGLWNVVLCEIEGKGMWKEKNSRCFKIYSLIFLRGDDIPTSPPLLTPVPVPSTSSKTPTSTLSLPLKPVKEVVIEGNDKDPTPKDIKQKKHKDKKKHNPKEFKPKSNPKHDSLTLTSASTLTSQCIIGSGGFGEVLLVKVDGIPFLCVLKKMLRIADKTVVKGCRKEFKVQLKLFTNPKCFNRIPRPLYILDLLDCDMKGVYGFLMEFCVGGSVSAFAKRWCADGKYVSVDDTADDSELSDSDSSSSSSKSDDLDRFDPMTLNPVKVCSLCVGMIECLDDVFTAKPKLVHRDVKPDNFLVRVDSASNLCTVVLADLGFVQIQDSISSSTCSKSFVAPSDSDPSSSSSSSQPKASSHLTQKPKLKRSICGTLVYNSYEALRHGIQSQSSDAHSLGMSILSLFLCCDPFIQMTVLRGVDDPMVVAKKLIYLMTNNMCPHLSSSPLFDSLLIIEESKYGPVHKVFDEVFTGLTLLDCKKRMSVHQARVKVQTIKHLLPLIGEDFDCPSIDDIICEQRKKYGGSVGTIEGGCDIVGVEHEEGWDQSFSLLNVVPCAFSETVASFHENISPLLVRISIYLCCFIVPLCYLLVYVLGRRCSVFLCHIAQPLTRVETIPANEQVIFSKFNRLMAVLCIFFIRIVFTTLSPCLLHPFFSLYQQNISLSDVLMCVLLCIVAVAGLTLNFLFNDVSSSSIPFLRLPFSVITPANHRIFSIVPIINILAPVFAVFSPSIGDSMAIFLSLFLASYFVKKRPCSSHHVNSSLAAFVIAWVAFSMVRILLYFIFYTDSSIPQCISHDTDSLFTKFRNEICDIYCERSSPFSSGWVFGCFYLFLFVLLFIIATCIFEHIFHGFLSNIIEHMYALGTGGSEPTCVVSKVKASELSHGYFSELLTYSKTQILRRLRKAHSGLAIPKVYSSITQDKSYKFNLFDTNSQAMFNMHGRPLISGPGIAPFVEKVSTDSECDAKSFLSDIGPPLNGGTLACVLFGIPIFVVETVLWWLLVIIYSFIYVIFQPHRIHLWRMLKKEKILQSKYEMLEFIHERIPHVEKIQPIPHLRNQISTSSHPNHLNLESLINTSASPPDILRIVDKKSKMRKRRGEEEEEEKGKESSRSSSSHSSHSSINRHIHSEEYSSSSSSLSVFEVPEISGNIQVIQLDDEDKAGIKKEDVKVIIEKEKEEEEEEERKSQEMKQERKESKKKKKKRKRNKGAENDIFEDLESTSIDELRSKYSHLEKEVKKLEESLMKPNPFPSPGDLFLSSPFLSFGHSLRLELRKSEYEKHEQLELEESILAQKAEEEALIERSLFTSANIGHVQQHMIDERDALDAIENKMQAMIDKWILEFNITFGENAQVSHEVRCYSPIYKFLFFGLKLHQCMFFPSISCLIIRLGTYILLRRVKKLKYESLVTPVRKFCVDFDIFRENGHSYLSFFKFQSRTWLTLSKRKNVLKRIIETHCRKFLPFFTSKPPSIISHIDDDIIWKKYEEKYYSNSLQNMPDMKYLFSSNLFSPEMYFLLLDISVSARLKNNRIYDNAKEKLGEEKTWMTPQRNFTSRTNPYNLPHDLDHNYDEPCIIGVDMFQMPESLETVFSYFKRYIMEPLTIRAFSQSDKYRILQETTLRMRNGGPGNRDGNFSFTTGFPGLSLQNGDISYGDGSDFGFIFGEVINRTNESILGMSDESFRRLQYLSKEDRQQPKTLQVHPISQPWYKVFHRRITSHISSILSTLWCKHSFSFGDRGGTGRRKILHLFSKAPITFPIFSYVYELCVAAHPYSVIPHIVFARWSGLAIGDVDSGLSVVGTIRRRQYRQVNSVEDANSMLPLLSLRRNTELCSFSRYSKNIACSRNKSKSNLKPNMKFSRLQINSFAQDKLEGESPKSVLFEEKWDRYILSFSECVSGPHEYLSPTKCEDALLMRIEATCTAVASNLLRHNSKMLFSIKKALSKLIMENSSLQGPMFPSITSPFTGVGKQAIANPEQKHANPGNGKDNKKSENPSSKKKSTIKVSISVSVDELNYIALLLCAEKIGRWTLLPVLEQRVFLMYSIFRHLSFLPGCLAYQAHEVSSYASTAYTLIRREYLTHNIGIMARNSDVKRYAYGDVSNQLSQFISRKFLKHPGGSGSNPHPASSNPVHSSSSSSVSQSNSKFRQNPGPHARSLSPSPSPALGVDGVSNGNLRMKHHAYERSGARVAEHSKVLYSSAYPHAFKTITFPFDEENIIIHRLALYDKICSIYRYVCGEDHVWCSLLLCMRDHLFVCEETVRVLIDKTALNVSKSLEKAAIRYLNGTMPSPSKYKHLTNMKSILTAQRRIASKKYNHLYIVKEKQPPKHQEKKVGSAATVAVPSGSKSTAPTVVPSVPPGVPKIDTANNSISVPTAPEKQSVVKPDESVPTTKDQRILTLQDMTFLQQISIDNSTVNGQTFLIDVDEDSTIQRDKERRRQEKLLRNSKSLRFEKPIGYTNEVVSLPCALDGENSVRILLLSSPLQSQEYVHTFAFFQLLRQSSFDTNNQNPISHSIFEFPPVPRYPDKLSRFHVRKRPPTRFARDLNCDLWEIEKKREVSAESTSWVGKKKKDIKERLMAECNLDNIKLVKEVIPYKSDWRKQVQALIMKSMQSRRESCILGFARVVWALLSLLGVLVILISIISIVTNIRYQVSVSNLQQIMAERNHIFADLIYASSVYKTTYEGMSPFQSNSRAILFGKQIRSLSYALLELEYRVEEAMASVYDGSLTASEMHLQLRRIYGGGLESFNLNMDIGALVFSRKRSLLDYRESFGRYAQYRLKRKDLFSNEKDIDDLVDKSYPYCGTEEEDIIDLSNTFVSNPLNYMNLAYSDAEFGHFINSLLLSKESQNLKKSHFIQQEKDKLGISNISTSVSKTFIDPFVNLTPPQAIKIFANLMIHLSKHENRELFASILDSLSVFENLMAPSESAEAVISYLLDDNNFSHVHQPSMTYPITSSDSKATSSPSSVGIEFARVFIFTGMNLPVYISQESMIVTSILNKLDGFSLTGTLSLVILVLLFITLIISMVVLTVASLHMNYFSTNLAVNSKVFISNQQCADKLLLSDKIFVYSLGAMRHLTPQEIGCTAPFYPEINTSMNTFSEPRVQPSIGSLSFNESVSFIHASGVCNYACSLYSTAGKAPIFEDPEHTTLTVGGSRRHSSHTGNHSAAAHTGNHERGHHVVLSSTTTTVERGEGRGEKTGGSGKPKEVAPTSTKQSDKESIISDKKHGQLHEKTEKVVQLITERIQRNQMARMQNAFVSSPFESTEDSLSDMDMLGGCDVLDKRFNPSDTHVIETATNNLLAQICEYSQPPTSNLCDLQLKKRNPKRSKFSLFDECKCVKDKMRDREHIRIVSRGPKSSYTAHRKIVRSIDWMDKGSLSPSWIIGVLFALGGCITIAYYQNGQHSLLKAHGEFSLSHPQALKAIISKITENMSIVQFGLNYVASGDVESAVAYKKMLNTLMLSESIQQFMRMAREESDGTSLFSSLYEYFESVMNIISVIQPMMGRRRQYDLMSGNIERMEETVFLEHLDYSFIEYVQFDGFYSDDLRDNYENMVNWCENGFGIHPEYIERMFIGEKRKIRDDIVLICPVVDYYRPLWRTEQDIRNFFSCDLFLDAVTQVETSKSSLINAVVNTSAFVRSDSSWLGTFNNQQGLPWTAESTSNINSRNLSITTQKNVILLMLVLGTILHCIVVIVKQVRKCMKLDKKIMTQYDYLDGSDNFFKILSWKQSIVISLTSSIFYTLLVIALFVLLMFESILLHFQNSGINDINSEHLTTLMYTEKYLNDFLVTQIPYYSRAQLKHDVTNIENAASLMELYYSNNPELYQQMKTYKSINNDKEYVLENLLMQLAVASDSDVVKAYIDNQRYNAGDSVSMDADYLSSFNAVHPGVKSITAGLSSLISPPPGVLSLRTLIKLHGQQMIYRALALRILSASIGEDFNEFCEARLNSIPIFSVGHQWRNADEGRKLHRSGGMYRTKESEQEMAWYSLAEEFYLHVYQDQGDNLHISKNIGDISSNQWNSLLHHYEIKYSQCLAEKQLNEDVFCSPPSKQTHDLILPLTLTGDAHWAFQRILVSVKTFFDSSVISMRNLTEKVFNDPTFVNVRNCAYLFCLLLFLTAPIIIVIYLRHFLICSAFYVSVQDFDGSNRVLPAISEKYKKSKKLAKKISGSSSAVIPSSYSSREGSSLSLPKHQRDKDNIVDCGCFSDSSKISQLSSEHGSTNGISSSDYPMETLNVHVSNSTPSSCQVFVRERCCIFLMFAITSVLLILVIICGANFQDGFHYTSNSMIFFSLEDIFSSSAMALSLFQRGDDLMTRHMAKHMLQHTFRAEICAVLASIGKKGINIGYGSILPYIQTIVDAKEVEEASNADDGTLPLFNNTSRHVYNHFSISDELREEILDPESISTFHEIFIPYIVSLSSMAFADIHADSQRIDNMSSMLHQLSADVQPGDDDPRYSCHLVSPISQFLAKSLRFISIDTSYVDNLQFQETTSLTINQCGASKNSINTGGNEIHVKNWMWGRDSREQEYDGFSSDFLLLDNEVAPTFYATILSGASDTLIDFNTKSSPMAIEVQEDPALALRLEMLRRVRGYDDISLLDSKVESQLGVGQESDYACMCEYLASESHSSSSTTCFLSRPHPDTFILTQPLSSLRVHVFDGLKRLGKEEGRSMIPFQNKTMVSVHESYIHYHDALYKKLVTVKDSIPFHWKWIRNGIVYTLFLISAVISFFLIYLLIKKVSVFCSLKDVQMFIYARRNH</sequence>
<dbReference type="InterPro" id="IPR011009">
    <property type="entry name" value="Kinase-like_dom_sf"/>
</dbReference>
<keyword evidence="5" id="KW-1133">Transmembrane helix</keyword>
<dbReference type="InterPro" id="IPR000719">
    <property type="entry name" value="Prot_kinase_dom"/>
</dbReference>
<dbReference type="InterPro" id="IPR017441">
    <property type="entry name" value="Protein_kinase_ATP_BS"/>
</dbReference>
<keyword evidence="2 3" id="KW-0067">ATP-binding</keyword>
<feature type="region of interest" description="Disordered" evidence="4">
    <location>
        <begin position="2486"/>
        <end position="2534"/>
    </location>
</feature>
<protein>
    <recommendedName>
        <fullName evidence="6">Protein kinase domain-containing protein</fullName>
    </recommendedName>
</protein>
<feature type="compositionally biased region" description="Basic and acidic residues" evidence="4">
    <location>
        <begin position="453"/>
        <end position="465"/>
    </location>
</feature>
<evidence type="ECO:0000256" key="5">
    <source>
        <dbReference type="SAM" id="Phobius"/>
    </source>
</evidence>
<keyword evidence="5" id="KW-0472">Membrane</keyword>
<feature type="transmembrane region" description="Helical" evidence="5">
    <location>
        <begin position="3379"/>
        <end position="3401"/>
    </location>
</feature>
<feature type="region of interest" description="Disordered" evidence="4">
    <location>
        <begin position="1464"/>
        <end position="1505"/>
    </location>
</feature>
<feature type="region of interest" description="Disordered" evidence="4">
    <location>
        <begin position="4541"/>
        <end position="4560"/>
    </location>
</feature>